<sequence>MYHIPSGFSYSVKNICFRIYELAVVTHLDNIYVKTAVLNFFILTYLVYLYHEFKNENVRSIFLHKVQTNSRSYFFVDL</sequence>
<dbReference type="AlphaFoldDB" id="A0AAV8WYX5"/>
<accession>A0AAV8WYX5</accession>
<keyword evidence="1" id="KW-1133">Transmembrane helix</keyword>
<keyword evidence="1" id="KW-0812">Transmembrane</keyword>
<name>A0AAV8WYX5_9CUCU</name>
<dbReference type="Proteomes" id="UP001162156">
    <property type="component" value="Unassembled WGS sequence"/>
</dbReference>
<protein>
    <submittedName>
        <fullName evidence="2">Uncharacterized protein</fullName>
    </submittedName>
</protein>
<gene>
    <name evidence="2" type="ORF">NQ314_015126</name>
</gene>
<keyword evidence="3" id="KW-1185">Reference proteome</keyword>
<proteinExistence type="predicted"/>
<evidence type="ECO:0000313" key="3">
    <source>
        <dbReference type="Proteomes" id="UP001162156"/>
    </source>
</evidence>
<keyword evidence="1" id="KW-0472">Membrane</keyword>
<organism evidence="2 3">
    <name type="scientific">Rhamnusium bicolor</name>
    <dbReference type="NCBI Taxonomy" id="1586634"/>
    <lineage>
        <taxon>Eukaryota</taxon>
        <taxon>Metazoa</taxon>
        <taxon>Ecdysozoa</taxon>
        <taxon>Arthropoda</taxon>
        <taxon>Hexapoda</taxon>
        <taxon>Insecta</taxon>
        <taxon>Pterygota</taxon>
        <taxon>Neoptera</taxon>
        <taxon>Endopterygota</taxon>
        <taxon>Coleoptera</taxon>
        <taxon>Polyphaga</taxon>
        <taxon>Cucujiformia</taxon>
        <taxon>Chrysomeloidea</taxon>
        <taxon>Cerambycidae</taxon>
        <taxon>Lepturinae</taxon>
        <taxon>Rhagiini</taxon>
        <taxon>Rhamnusium</taxon>
    </lineage>
</organism>
<dbReference type="EMBL" id="JANEYF010004207">
    <property type="protein sequence ID" value="KAJ8931928.1"/>
    <property type="molecule type" value="Genomic_DNA"/>
</dbReference>
<comment type="caution">
    <text evidence="2">The sequence shown here is derived from an EMBL/GenBank/DDBJ whole genome shotgun (WGS) entry which is preliminary data.</text>
</comment>
<feature type="transmembrane region" description="Helical" evidence="1">
    <location>
        <begin position="31"/>
        <end position="50"/>
    </location>
</feature>
<reference evidence="2" key="1">
    <citation type="journal article" date="2023" name="Insect Mol. Biol.">
        <title>Genome sequencing provides insights into the evolution of gene families encoding plant cell wall-degrading enzymes in longhorned beetles.</title>
        <authorList>
            <person name="Shin N.R."/>
            <person name="Okamura Y."/>
            <person name="Kirsch R."/>
            <person name="Pauchet Y."/>
        </authorList>
    </citation>
    <scope>NUCLEOTIDE SEQUENCE</scope>
    <source>
        <strain evidence="2">RBIC_L_NR</strain>
    </source>
</reference>
<evidence type="ECO:0000313" key="2">
    <source>
        <dbReference type="EMBL" id="KAJ8931928.1"/>
    </source>
</evidence>
<evidence type="ECO:0000256" key="1">
    <source>
        <dbReference type="SAM" id="Phobius"/>
    </source>
</evidence>